<dbReference type="EMBL" id="CP019471">
    <property type="protein sequence ID" value="UQC75658.1"/>
    <property type="molecule type" value="Genomic_DNA"/>
</dbReference>
<dbReference type="AlphaFoldDB" id="A0A9Q8SEM9"/>
<name>A0A9Q8SEM9_9PEZI</name>
<accession>A0A9Q8SEM9</accession>
<evidence type="ECO:0000313" key="2">
    <source>
        <dbReference type="Proteomes" id="UP000830671"/>
    </source>
</evidence>
<protein>
    <submittedName>
        <fullName evidence="1">Uncharacterized protein</fullName>
    </submittedName>
</protein>
<dbReference type="KEGG" id="clup:CLUP02_02314"/>
<dbReference type="RefSeq" id="XP_049137303.1">
    <property type="nucleotide sequence ID" value="XM_049281346.1"/>
</dbReference>
<proteinExistence type="predicted"/>
<keyword evidence="2" id="KW-1185">Reference proteome</keyword>
<sequence>MRLQVGWVNESRRPHTADSRSMVHPRLSILVASPCTKIPQMLLYIIARTITRIAGQSLRGFRAMFLGT</sequence>
<evidence type="ECO:0000313" key="1">
    <source>
        <dbReference type="EMBL" id="UQC75658.1"/>
    </source>
</evidence>
<dbReference type="GeneID" id="73336356"/>
<gene>
    <name evidence="1" type="ORF">CLUP02_02314</name>
</gene>
<reference evidence="1" key="1">
    <citation type="journal article" date="2021" name="Mol. Plant Microbe Interact.">
        <title>Complete Genome Sequence of the Plant-Pathogenic Fungus Colletotrichum lupini.</title>
        <authorList>
            <person name="Baroncelli R."/>
            <person name="Pensec F."/>
            <person name="Da Lio D."/>
            <person name="Boufleur T."/>
            <person name="Vicente I."/>
            <person name="Sarrocco S."/>
            <person name="Picot A."/>
            <person name="Baraldi E."/>
            <person name="Sukno S."/>
            <person name="Thon M."/>
            <person name="Le Floch G."/>
        </authorList>
    </citation>
    <scope>NUCLEOTIDE SEQUENCE</scope>
    <source>
        <strain evidence="1">IMI 504893</strain>
    </source>
</reference>
<dbReference type="Proteomes" id="UP000830671">
    <property type="component" value="Chromosome 1"/>
</dbReference>
<organism evidence="1 2">
    <name type="scientific">Colletotrichum lupini</name>
    <dbReference type="NCBI Taxonomy" id="145971"/>
    <lineage>
        <taxon>Eukaryota</taxon>
        <taxon>Fungi</taxon>
        <taxon>Dikarya</taxon>
        <taxon>Ascomycota</taxon>
        <taxon>Pezizomycotina</taxon>
        <taxon>Sordariomycetes</taxon>
        <taxon>Hypocreomycetidae</taxon>
        <taxon>Glomerellales</taxon>
        <taxon>Glomerellaceae</taxon>
        <taxon>Colletotrichum</taxon>
        <taxon>Colletotrichum acutatum species complex</taxon>
    </lineage>
</organism>